<protein>
    <submittedName>
        <fullName evidence="1">Uncharacterized protein</fullName>
    </submittedName>
</protein>
<keyword evidence="2" id="KW-1185">Reference proteome</keyword>
<gene>
    <name evidence="1" type="ORF">CCMP2556_LOCUS24737</name>
</gene>
<sequence length="283" mass="31997">MRKHTRRALQKVDENVDTCDLLGVMSKAEEDLLRRCLEIYCQQHPSASCQDVARMSRSELEEATISEWRHRSGIRSKLPRGPKLAGSFMQLCQAMGFTQEKVPAGIWTYALIAGATLPNMERRCLFLERCFKSGVLPEHVAMLASDPEADCSTLQLEVHGCATEADLAKRLQEHLASRSNSCMATKWLAASVVRTENPRAGFMETLKTWLQASPVPGRLLVVSHQPFLPRYQIQASRFLQATNFRTERVEVIGEKLRKDFRTTKSSILLDAVAHWVQIQRESA</sequence>
<comment type="caution">
    <text evidence="1">The sequence shown here is derived from an EMBL/GenBank/DDBJ whole genome shotgun (WGS) entry which is preliminary data.</text>
</comment>
<dbReference type="EMBL" id="CAXAMN010016335">
    <property type="protein sequence ID" value="CAK9047933.1"/>
    <property type="molecule type" value="Genomic_DNA"/>
</dbReference>
<evidence type="ECO:0000313" key="1">
    <source>
        <dbReference type="EMBL" id="CAK9047933.1"/>
    </source>
</evidence>
<reference evidence="1 2" key="1">
    <citation type="submission" date="2024-02" db="EMBL/GenBank/DDBJ databases">
        <authorList>
            <person name="Chen Y."/>
            <person name="Shah S."/>
            <person name="Dougan E. K."/>
            <person name="Thang M."/>
            <person name="Chan C."/>
        </authorList>
    </citation>
    <scope>NUCLEOTIDE SEQUENCE [LARGE SCALE GENOMIC DNA]</scope>
</reference>
<accession>A0ABP0M9U0</accession>
<proteinExistence type="predicted"/>
<evidence type="ECO:0000313" key="2">
    <source>
        <dbReference type="Proteomes" id="UP001642484"/>
    </source>
</evidence>
<dbReference type="Proteomes" id="UP001642484">
    <property type="component" value="Unassembled WGS sequence"/>
</dbReference>
<organism evidence="1 2">
    <name type="scientific">Durusdinium trenchii</name>
    <dbReference type="NCBI Taxonomy" id="1381693"/>
    <lineage>
        <taxon>Eukaryota</taxon>
        <taxon>Sar</taxon>
        <taxon>Alveolata</taxon>
        <taxon>Dinophyceae</taxon>
        <taxon>Suessiales</taxon>
        <taxon>Symbiodiniaceae</taxon>
        <taxon>Durusdinium</taxon>
    </lineage>
</organism>
<name>A0ABP0M9U0_9DINO</name>